<evidence type="ECO:0000313" key="6">
    <source>
        <dbReference type="EMBL" id="SCV05757.1"/>
    </source>
</evidence>
<dbReference type="OrthoDB" id="361693at2759"/>
<dbReference type="InterPro" id="IPR016024">
    <property type="entry name" value="ARM-type_fold"/>
</dbReference>
<reference evidence="7" key="1">
    <citation type="submission" date="2016-03" db="EMBL/GenBank/DDBJ databases">
        <authorList>
            <person name="Devillers Hugo."/>
        </authorList>
    </citation>
    <scope>NUCLEOTIDE SEQUENCE [LARGE SCALE GENOMIC DNA]</scope>
</reference>
<keyword evidence="7" id="KW-1185">Reference proteome</keyword>
<gene>
    <name evidence="6" type="ORF">LANO_0H14510G</name>
</gene>
<dbReference type="PROSITE" id="PS50166">
    <property type="entry name" value="IMPORTIN_B_NT"/>
    <property type="match status" value="1"/>
</dbReference>
<evidence type="ECO:0000259" key="5">
    <source>
        <dbReference type="PROSITE" id="PS50166"/>
    </source>
</evidence>
<name>A0A1G4KMG9_9SACH</name>
<proteinExistence type="inferred from homology"/>
<dbReference type="PANTHER" id="PTHR10997">
    <property type="entry name" value="IMPORTIN-7, 8, 11"/>
    <property type="match status" value="1"/>
</dbReference>
<evidence type="ECO:0000313" key="7">
    <source>
        <dbReference type="Proteomes" id="UP000189911"/>
    </source>
</evidence>
<sequence length="1031" mass="118376">MADASILNELTLAQVLEQASDPRHAGLQVQKLAEQQLKAWSAQKGYHYLLQSIYLDLSCPLNVRWLAIIQFKNGVDRHWRSTRVNAIGKEEKTSIRARLFDLIDESNNQLCIQNSQATARIARLDFPSEWPNLFEQLEQLLANESIWRDNVKIYNLLLIMNQVVKILATARIGRCRPAMQSKTPLVFPLMVRTYLKAFNEWTTAENVDEDSLAQIQVSYIALKVLRRLTVEGYESPHREEPVREFLQISIGHLELLLSQYDNYKKFDFFEKYVRCYGKLYHNLICASPSNFILLPCSLQILVTFTKLLFDRAPDVYNENPDLSGDFWEQVAIRGFSLLKKLINFIHKKGAMTIRAKNDKAEIDSAIRRISTDFLNEQLIQNWVDLLVDWYIKLRLSDLENWSIDPEEWMNEQLAASYEYQIRPCAENFFQDLIHTFPETLVPYLLNKIQTDVGTSNNTIGDLLKKDAIFASFQLSASSISEAVDFDSLLVDVFLPEATNPQVSQEQSKILKRRIALVINEWCGVKCSESSKQLCYKLFLQLLTGEDDRVIQLSCVQTLRTLINDWSFSKESFQPYLDSFVFVLLKKILPVVSLTETRLYVLNTLSEIIFYTKPLISKNLLVEILQAVPNLWELSVNEPSESILANALLRLLRHSVCSLGKNSTATWQIALPVTQAACNASSPQYSLLYEDGFDLWQSLLQNYSDEEQKLDSTFLEMIPFLENAIQNQTEILPTLLEIVQSYVLILGSDDFMRSTTFGFVFSHMSRYLLKLRDDSFDIFLLIVDTLALLQNPENINSLLNFLFTTGALSSIFDAIFREEQISCYQTGQLLRIIARIAYYNATSVLQFLEEYKSMLPTAQQNSLLPLDQRRVVTSDMPSEKLLDKFMTLWILCFKEFYDPKVRKIHILGISSMLRTLSIPIIAEFPSIASIWVEFLEETNETSDGDCVKFHLKDVEDDSESGIEHVLTCEQSRLKILSKTRDPAHNVSLKGEIAQILQFLETKLGPQFQNLLAPVDGAILENLQIFLSIPSQK</sequence>
<accession>A0A1G4KMG9</accession>
<feature type="domain" description="Importin N-terminal" evidence="5">
    <location>
        <begin position="33"/>
        <end position="105"/>
    </location>
</feature>
<dbReference type="InterPro" id="IPR001494">
    <property type="entry name" value="Importin-beta_N"/>
</dbReference>
<dbReference type="GO" id="GO:0031267">
    <property type="term" value="F:small GTPase binding"/>
    <property type="evidence" value="ECO:0007669"/>
    <property type="project" value="InterPro"/>
</dbReference>
<evidence type="ECO:0000256" key="4">
    <source>
        <dbReference type="ARBA" id="ARBA00023242"/>
    </source>
</evidence>
<evidence type="ECO:0000256" key="3">
    <source>
        <dbReference type="ARBA" id="ARBA00022448"/>
    </source>
</evidence>
<organism evidence="6 7">
    <name type="scientific">Lachancea nothofagi CBS 11611</name>
    <dbReference type="NCBI Taxonomy" id="1266666"/>
    <lineage>
        <taxon>Eukaryota</taxon>
        <taxon>Fungi</taxon>
        <taxon>Dikarya</taxon>
        <taxon>Ascomycota</taxon>
        <taxon>Saccharomycotina</taxon>
        <taxon>Saccharomycetes</taxon>
        <taxon>Saccharomycetales</taxon>
        <taxon>Saccharomycetaceae</taxon>
        <taxon>Lachancea</taxon>
    </lineage>
</organism>
<keyword evidence="3" id="KW-0813">Transport</keyword>
<dbReference type="PANTHER" id="PTHR10997:SF7">
    <property type="entry name" value="IMPORTIN-11"/>
    <property type="match status" value="1"/>
</dbReference>
<dbReference type="Pfam" id="PF03810">
    <property type="entry name" value="IBN_N"/>
    <property type="match status" value="1"/>
</dbReference>
<dbReference type="EMBL" id="LT598447">
    <property type="protein sequence ID" value="SCV05757.1"/>
    <property type="molecule type" value="Genomic_DNA"/>
</dbReference>
<keyword evidence="4" id="KW-0539">Nucleus</keyword>
<dbReference type="Pfam" id="PF25758">
    <property type="entry name" value="TPR_IPO11"/>
    <property type="match status" value="1"/>
</dbReference>
<comment type="similarity">
    <text evidence="2">Belongs to the importin beta family.</text>
</comment>
<dbReference type="Gene3D" id="1.25.10.10">
    <property type="entry name" value="Leucine-rich Repeat Variant"/>
    <property type="match status" value="1"/>
</dbReference>
<dbReference type="AlphaFoldDB" id="A0A1G4KMG9"/>
<comment type="subcellular location">
    <subcellularLocation>
        <location evidence="1">Nucleus</location>
    </subcellularLocation>
</comment>
<dbReference type="InterPro" id="IPR011989">
    <property type="entry name" value="ARM-like"/>
</dbReference>
<dbReference type="InterPro" id="IPR058669">
    <property type="entry name" value="TPR_IPO7/11-like"/>
</dbReference>
<evidence type="ECO:0000256" key="2">
    <source>
        <dbReference type="ARBA" id="ARBA00007991"/>
    </source>
</evidence>
<dbReference type="GO" id="GO:0006606">
    <property type="term" value="P:protein import into nucleus"/>
    <property type="evidence" value="ECO:0007669"/>
    <property type="project" value="TreeGrafter"/>
</dbReference>
<dbReference type="GO" id="GO:0005635">
    <property type="term" value="C:nuclear envelope"/>
    <property type="evidence" value="ECO:0007669"/>
    <property type="project" value="TreeGrafter"/>
</dbReference>
<protein>
    <submittedName>
        <fullName evidence="6">LANO_0H14510g1_1</fullName>
    </submittedName>
</protein>
<dbReference type="Proteomes" id="UP000189911">
    <property type="component" value="Chromosome H"/>
</dbReference>
<dbReference type="SMART" id="SM00913">
    <property type="entry name" value="IBN_N"/>
    <property type="match status" value="1"/>
</dbReference>
<dbReference type="SUPFAM" id="SSF48371">
    <property type="entry name" value="ARM repeat"/>
    <property type="match status" value="1"/>
</dbReference>
<evidence type="ECO:0000256" key="1">
    <source>
        <dbReference type="ARBA" id="ARBA00004123"/>
    </source>
</evidence>
<dbReference type="GO" id="GO:0005829">
    <property type="term" value="C:cytosol"/>
    <property type="evidence" value="ECO:0007669"/>
    <property type="project" value="TreeGrafter"/>
</dbReference>